<sequence length="205" mass="22363">MARISSVPWSSDWIADSWAPIPPDLQWARWGSGQPGQGVHGFVEDWRLESLARGSFGGLGRARTWATEPDFSVTAGMPRQVQEWQVYRARYCGDLLRKLGLEVLPVLTWTGLDPIAWTAWGVRPGSAIAVRGPGRDSEEQDGWKRGYLQVLEAIAPSRVLVFGLASRVVGCLDSTGVAWVQVPLRRAVSRSACAFSSTLEVGASA</sequence>
<dbReference type="STRING" id="765913.ThidrDRAFT_4585"/>
<dbReference type="AlphaFoldDB" id="G2E8H1"/>
<evidence type="ECO:0000313" key="1">
    <source>
        <dbReference type="EMBL" id="EGV27603.1"/>
    </source>
</evidence>
<accession>G2E8H1</accession>
<proteinExistence type="predicted"/>
<protein>
    <submittedName>
        <fullName evidence="1">Uncharacterized protein</fullName>
    </submittedName>
</protein>
<dbReference type="Proteomes" id="UP000004200">
    <property type="component" value="Unassembled WGS sequence"/>
</dbReference>
<organism evidence="1 2">
    <name type="scientific">Thiorhodococcus drewsii AZ1</name>
    <dbReference type="NCBI Taxonomy" id="765913"/>
    <lineage>
        <taxon>Bacteria</taxon>
        <taxon>Pseudomonadati</taxon>
        <taxon>Pseudomonadota</taxon>
        <taxon>Gammaproteobacteria</taxon>
        <taxon>Chromatiales</taxon>
        <taxon>Chromatiaceae</taxon>
        <taxon>Thiorhodococcus</taxon>
    </lineage>
</organism>
<dbReference type="RefSeq" id="WP_007043296.1">
    <property type="nucleotide sequence ID" value="NZ_AFWT01000081.1"/>
</dbReference>
<evidence type="ECO:0000313" key="2">
    <source>
        <dbReference type="Proteomes" id="UP000004200"/>
    </source>
</evidence>
<keyword evidence="2" id="KW-1185">Reference proteome</keyword>
<gene>
    <name evidence="1" type="ORF">ThidrDRAFT_4585</name>
</gene>
<name>G2E8H1_9GAMM</name>
<dbReference type="Pfam" id="PF14386">
    <property type="entry name" value="DUF4417"/>
    <property type="match status" value="1"/>
</dbReference>
<dbReference type="OrthoDB" id="7060606at2"/>
<dbReference type="InterPro" id="IPR025530">
    <property type="entry name" value="DUF4417"/>
</dbReference>
<reference evidence="1 2" key="1">
    <citation type="submission" date="2011-06" db="EMBL/GenBank/DDBJ databases">
        <title>The draft genome of Thiorhodococcus drewsii AZ1.</title>
        <authorList>
            <consortium name="US DOE Joint Genome Institute (JGI-PGF)"/>
            <person name="Lucas S."/>
            <person name="Han J."/>
            <person name="Lapidus A."/>
            <person name="Cheng J.-F."/>
            <person name="Goodwin L."/>
            <person name="Pitluck S."/>
            <person name="Peters L."/>
            <person name="Land M.L."/>
            <person name="Hauser L."/>
            <person name="Vogl K."/>
            <person name="Liu Z."/>
            <person name="Imhoff J."/>
            <person name="Thiel V."/>
            <person name="Frigaard N.-U."/>
            <person name="Bryant D.A."/>
            <person name="Woyke T.J."/>
        </authorList>
    </citation>
    <scope>NUCLEOTIDE SEQUENCE [LARGE SCALE GENOMIC DNA]</scope>
    <source>
        <strain evidence="1 2">AZ1</strain>
    </source>
</reference>
<dbReference type="EMBL" id="AFWT01000081">
    <property type="protein sequence ID" value="EGV27603.1"/>
    <property type="molecule type" value="Genomic_DNA"/>
</dbReference>
<comment type="caution">
    <text evidence="1">The sequence shown here is derived from an EMBL/GenBank/DDBJ whole genome shotgun (WGS) entry which is preliminary data.</text>
</comment>